<protein>
    <submittedName>
        <fullName evidence="3">Uncharacterized protein</fullName>
    </submittedName>
</protein>
<name>A0AAE0FBD8_9CHLO</name>
<accession>A0AAE0FBD8</accession>
<keyword evidence="2" id="KW-1133">Transmembrane helix</keyword>
<feature type="compositionally biased region" description="Basic and acidic residues" evidence="1">
    <location>
        <begin position="32"/>
        <end position="48"/>
    </location>
</feature>
<keyword evidence="4" id="KW-1185">Reference proteome</keyword>
<evidence type="ECO:0000313" key="3">
    <source>
        <dbReference type="EMBL" id="KAK3256597.1"/>
    </source>
</evidence>
<feature type="transmembrane region" description="Helical" evidence="2">
    <location>
        <begin position="118"/>
        <end position="137"/>
    </location>
</feature>
<keyword evidence="2" id="KW-0472">Membrane</keyword>
<dbReference type="EMBL" id="LGRX02021509">
    <property type="protein sequence ID" value="KAK3256597.1"/>
    <property type="molecule type" value="Genomic_DNA"/>
</dbReference>
<proteinExistence type="predicted"/>
<reference evidence="3 4" key="1">
    <citation type="journal article" date="2015" name="Genome Biol. Evol.">
        <title>Comparative Genomics of a Bacterivorous Green Alga Reveals Evolutionary Causalities and Consequences of Phago-Mixotrophic Mode of Nutrition.</title>
        <authorList>
            <person name="Burns J.A."/>
            <person name="Paasch A."/>
            <person name="Narechania A."/>
            <person name="Kim E."/>
        </authorList>
    </citation>
    <scope>NUCLEOTIDE SEQUENCE [LARGE SCALE GENOMIC DNA]</scope>
    <source>
        <strain evidence="3 4">PLY_AMNH</strain>
    </source>
</reference>
<evidence type="ECO:0000313" key="4">
    <source>
        <dbReference type="Proteomes" id="UP001190700"/>
    </source>
</evidence>
<dbReference type="AlphaFoldDB" id="A0AAE0FBD8"/>
<feature type="region of interest" description="Disordered" evidence="1">
    <location>
        <begin position="1"/>
        <end position="89"/>
    </location>
</feature>
<evidence type="ECO:0000256" key="1">
    <source>
        <dbReference type="SAM" id="MobiDB-lite"/>
    </source>
</evidence>
<keyword evidence="2" id="KW-0812">Transmembrane</keyword>
<feature type="compositionally biased region" description="Polar residues" evidence="1">
    <location>
        <begin position="1"/>
        <end position="13"/>
    </location>
</feature>
<organism evidence="3 4">
    <name type="scientific">Cymbomonas tetramitiformis</name>
    <dbReference type="NCBI Taxonomy" id="36881"/>
    <lineage>
        <taxon>Eukaryota</taxon>
        <taxon>Viridiplantae</taxon>
        <taxon>Chlorophyta</taxon>
        <taxon>Pyramimonadophyceae</taxon>
        <taxon>Pyramimonadales</taxon>
        <taxon>Pyramimonadaceae</taxon>
        <taxon>Cymbomonas</taxon>
    </lineage>
</organism>
<comment type="caution">
    <text evidence="3">The sequence shown here is derived from an EMBL/GenBank/DDBJ whole genome shotgun (WGS) entry which is preliminary data.</text>
</comment>
<evidence type="ECO:0000256" key="2">
    <source>
        <dbReference type="SAM" id="Phobius"/>
    </source>
</evidence>
<sequence length="420" mass="47994">MEDETTPPSLQEMSSKKKGKVMMADEMQEFAGDEKGSSDNKAGRDQKGKPRLCTNALECLTAEDEEEENPPQPTSPRDRHRGFDRHGRSNLDGPRPLWILSDDSIELKERAKRPPSQVWIAFVFLFSIPFIPIYLLYELYRRNAPTMYAEGCEYCCIFACPRVANDCSGRGQSLPLRCCIMCLVTFVPIELCRDLRNEALKGISLQMWIACKYMVDWIYDRTAGPLHAWLIKPVLECLARQLIPAKPYTCNDFYNDCQACWKGFSACCCYCVPKACKCCEGDEVGNCECCGCCKPCFAASCCPTRGDCKACLLSCSCNPRAWYRACYNFKCSDLCKDYSLMDFTIVKFLYFVVYKIYQFVVGIFKCLFNIQETKAYQGDHSTEGEYMIRRQVDVEDGYGTTDFDARDDEGRPKRFIFLNS</sequence>
<dbReference type="Proteomes" id="UP001190700">
    <property type="component" value="Unassembled WGS sequence"/>
</dbReference>
<gene>
    <name evidence="3" type="ORF">CYMTET_34272</name>
</gene>